<evidence type="ECO:0000313" key="2">
    <source>
        <dbReference type="WBParaSite" id="MhA1_Contig1065.frz3.gene15"/>
    </source>
</evidence>
<proteinExistence type="predicted"/>
<protein>
    <submittedName>
        <fullName evidence="2">CHK domain-containing protein</fullName>
    </submittedName>
</protein>
<name>A0A1I8AY63_MELHA</name>
<dbReference type="Proteomes" id="UP000095281">
    <property type="component" value="Unplaced"/>
</dbReference>
<organism evidence="1 2">
    <name type="scientific">Meloidogyne hapla</name>
    <name type="common">Root-knot nematode worm</name>
    <dbReference type="NCBI Taxonomy" id="6305"/>
    <lineage>
        <taxon>Eukaryota</taxon>
        <taxon>Metazoa</taxon>
        <taxon>Ecdysozoa</taxon>
        <taxon>Nematoda</taxon>
        <taxon>Chromadorea</taxon>
        <taxon>Rhabditida</taxon>
        <taxon>Tylenchina</taxon>
        <taxon>Tylenchomorpha</taxon>
        <taxon>Tylenchoidea</taxon>
        <taxon>Meloidogynidae</taxon>
        <taxon>Meloidogyninae</taxon>
        <taxon>Meloidogyne</taxon>
    </lineage>
</organism>
<dbReference type="WBParaSite" id="MhA1_Contig1065.frz3.gene15">
    <property type="protein sequence ID" value="MhA1_Contig1065.frz3.gene15"/>
    <property type="gene ID" value="MhA1_Contig1065.frz3.gene15"/>
</dbReference>
<keyword evidence="1" id="KW-1185">Reference proteome</keyword>
<accession>A0A1I8AY63</accession>
<dbReference type="AlphaFoldDB" id="A0A1I8AY63"/>
<evidence type="ECO:0000313" key="1">
    <source>
        <dbReference type="Proteomes" id="UP000095281"/>
    </source>
</evidence>
<reference evidence="2" key="1">
    <citation type="submission" date="2016-11" db="UniProtKB">
        <authorList>
            <consortium name="WormBaseParasite"/>
        </authorList>
    </citation>
    <scope>IDENTIFICATION</scope>
</reference>
<sequence>MEPMRCLRSPELNEEEREYALDYCMSKNTYYVAPEEGIPWSNKEILQRHLGYYHRINNHFLLGSPDHGTVPFVQFNGDIIEGSDKIIKNLDHFGQKLKEDTKEKEIIGIVDETLIPILMEDRTMKINGKSGLDFLITDNGIRHQMISHMPEFMESKQLTISIENYRYIIIIDTKFWQGYFQLNLGDALTDNDEKEIIGFMKKYIVPFLNSRSYPLGMDDWQRLNIWLKGYVDELLEKYFTGDVKDSMHTKIKQYLSKISYDHGSSLKIHSSIEIFDEKLTIIVDKFIINGGYLFSNKLTKADLYLFSVLVQYFESPLHSKELKKYFLKESEKTLENQNYVGKGKKKMEEDLDEIVEVKEEKIVKGSSSNNFDNDYVDLRIQILYEFVERIKKRLGFENNLEWKSLQVKPWILNYESDKYSEKYNGSFHVETDELTDLDKLLEYNKFKHAFSLMVGKKRLDKSSSSKTFGKIKDAIKGKSKPEIEDFDELIQKIVKKLFSFLDDNIFDEKDRKGYGTIALNAIAGYLCNLGREFDQNMGL</sequence>